<dbReference type="Gene3D" id="3.40.250.10">
    <property type="entry name" value="Rhodanese-like domain"/>
    <property type="match status" value="1"/>
</dbReference>
<evidence type="ECO:0000313" key="4">
    <source>
        <dbReference type="Proteomes" id="UP000305675"/>
    </source>
</evidence>
<keyword evidence="1" id="KW-0732">Signal</keyword>
<comment type="caution">
    <text evidence="3">The sequence shown here is derived from an EMBL/GenBank/DDBJ whole genome shotgun (WGS) entry which is preliminary data.</text>
</comment>
<accession>A0A4U1BTB8</accession>
<dbReference type="Proteomes" id="UP000305675">
    <property type="component" value="Unassembled WGS sequence"/>
</dbReference>
<name>A0A4U1BTB8_9GAMM</name>
<sequence length="116" mass="12600">MIRALLALVLLIASPLSFASERAEQAWQLIKQQDAVIIDVRSPGEFAGGRLKGAINLPHDSIGEAISHLYLDKTQPIVLYCRSGRRSGIALDTLTQKGFTNVVNGGGIEEMLEAQR</sequence>
<dbReference type="EMBL" id="SWCJ01000005">
    <property type="protein sequence ID" value="TKB55525.1"/>
    <property type="molecule type" value="Genomic_DNA"/>
</dbReference>
<dbReference type="PROSITE" id="PS50206">
    <property type="entry name" value="RHODANESE_3"/>
    <property type="match status" value="1"/>
</dbReference>
<reference evidence="3 4" key="1">
    <citation type="submission" date="2019-04" db="EMBL/GenBank/DDBJ databases">
        <authorList>
            <person name="Hwang J.C."/>
        </authorList>
    </citation>
    <scope>NUCLEOTIDE SEQUENCE [LARGE SCALE GENOMIC DNA]</scope>
    <source>
        <strain evidence="3 4">IMCC35002</strain>
    </source>
</reference>
<feature type="domain" description="Rhodanese" evidence="2">
    <location>
        <begin position="31"/>
        <end position="116"/>
    </location>
</feature>
<evidence type="ECO:0000256" key="1">
    <source>
        <dbReference type="SAM" id="SignalP"/>
    </source>
</evidence>
<protein>
    <submittedName>
        <fullName evidence="3">Rhodanese-like domain-containing protein</fullName>
    </submittedName>
</protein>
<dbReference type="InterPro" id="IPR036873">
    <property type="entry name" value="Rhodanese-like_dom_sf"/>
</dbReference>
<dbReference type="InterPro" id="IPR001763">
    <property type="entry name" value="Rhodanese-like_dom"/>
</dbReference>
<proteinExistence type="predicted"/>
<dbReference type="AlphaFoldDB" id="A0A4U1BTB8"/>
<feature type="signal peptide" evidence="1">
    <location>
        <begin position="1"/>
        <end position="19"/>
    </location>
</feature>
<feature type="chain" id="PRO_5020929178" evidence="1">
    <location>
        <begin position="20"/>
        <end position="116"/>
    </location>
</feature>
<dbReference type="Pfam" id="PF00581">
    <property type="entry name" value="Rhodanese"/>
    <property type="match status" value="1"/>
</dbReference>
<dbReference type="InterPro" id="IPR052367">
    <property type="entry name" value="Thiosulfate_ST/Rhodanese-like"/>
</dbReference>
<dbReference type="CDD" id="cd00158">
    <property type="entry name" value="RHOD"/>
    <property type="match status" value="1"/>
</dbReference>
<dbReference type="SMART" id="SM00450">
    <property type="entry name" value="RHOD"/>
    <property type="match status" value="1"/>
</dbReference>
<dbReference type="RefSeq" id="WP_136863282.1">
    <property type="nucleotide sequence ID" value="NZ_SWCJ01000005.1"/>
</dbReference>
<dbReference type="PANTHER" id="PTHR45431:SF3">
    <property type="entry name" value="RHODANESE-LIKE DOMAIN-CONTAINING PROTEIN 15, CHLOROPLASTIC"/>
    <property type="match status" value="1"/>
</dbReference>
<organism evidence="3 4">
    <name type="scientific">Ferrimonas aestuarii</name>
    <dbReference type="NCBI Taxonomy" id="2569539"/>
    <lineage>
        <taxon>Bacteria</taxon>
        <taxon>Pseudomonadati</taxon>
        <taxon>Pseudomonadota</taxon>
        <taxon>Gammaproteobacteria</taxon>
        <taxon>Alteromonadales</taxon>
        <taxon>Ferrimonadaceae</taxon>
        <taxon>Ferrimonas</taxon>
    </lineage>
</organism>
<keyword evidence="4" id="KW-1185">Reference proteome</keyword>
<evidence type="ECO:0000313" key="3">
    <source>
        <dbReference type="EMBL" id="TKB55525.1"/>
    </source>
</evidence>
<dbReference type="SUPFAM" id="SSF52821">
    <property type="entry name" value="Rhodanese/Cell cycle control phosphatase"/>
    <property type="match status" value="1"/>
</dbReference>
<evidence type="ECO:0000259" key="2">
    <source>
        <dbReference type="PROSITE" id="PS50206"/>
    </source>
</evidence>
<dbReference type="PANTHER" id="PTHR45431">
    <property type="entry name" value="RHODANESE-LIKE DOMAIN-CONTAINING PROTEIN 15, CHLOROPLASTIC"/>
    <property type="match status" value="1"/>
</dbReference>
<gene>
    <name evidence="3" type="ORF">FCL42_10090</name>
</gene>
<dbReference type="OrthoDB" id="9814704at2"/>